<proteinExistence type="predicted"/>
<sequence>MRAKGEERWSRDMNMRVKEEERWSRDMNMRVKEEERWSRDMNIRSQVDLQKRKSKNRSGYKSGERKGASMQRVGFGSAINNNFDGILVANLSNVSFRQIKR</sequence>
<name>A0A2T9YPE0_9FUNG</name>
<organism evidence="2 3">
    <name type="scientific">Smittium simulii</name>
    <dbReference type="NCBI Taxonomy" id="133385"/>
    <lineage>
        <taxon>Eukaryota</taxon>
        <taxon>Fungi</taxon>
        <taxon>Fungi incertae sedis</taxon>
        <taxon>Zoopagomycota</taxon>
        <taxon>Kickxellomycotina</taxon>
        <taxon>Harpellomycetes</taxon>
        <taxon>Harpellales</taxon>
        <taxon>Legeriomycetaceae</taxon>
        <taxon>Smittium</taxon>
    </lineage>
</organism>
<evidence type="ECO:0000313" key="3">
    <source>
        <dbReference type="Proteomes" id="UP000245383"/>
    </source>
</evidence>
<feature type="region of interest" description="Disordered" evidence="1">
    <location>
        <begin position="44"/>
        <end position="70"/>
    </location>
</feature>
<protein>
    <submittedName>
        <fullName evidence="2">Uncharacterized protein</fullName>
    </submittedName>
</protein>
<reference evidence="2 3" key="1">
    <citation type="journal article" date="2018" name="MBio">
        <title>Comparative Genomics Reveals the Core Gene Toolbox for the Fungus-Insect Symbiosis.</title>
        <authorList>
            <person name="Wang Y."/>
            <person name="Stata M."/>
            <person name="Wang W."/>
            <person name="Stajich J.E."/>
            <person name="White M.M."/>
            <person name="Moncalvo J.M."/>
        </authorList>
    </citation>
    <scope>NUCLEOTIDE SEQUENCE [LARGE SCALE GENOMIC DNA]</scope>
    <source>
        <strain evidence="2 3">SWE-8-4</strain>
    </source>
</reference>
<accession>A0A2T9YPE0</accession>
<dbReference type="AlphaFoldDB" id="A0A2T9YPE0"/>
<evidence type="ECO:0000256" key="1">
    <source>
        <dbReference type="SAM" id="MobiDB-lite"/>
    </source>
</evidence>
<dbReference type="Proteomes" id="UP000245383">
    <property type="component" value="Unassembled WGS sequence"/>
</dbReference>
<evidence type="ECO:0000313" key="2">
    <source>
        <dbReference type="EMBL" id="PVU94197.1"/>
    </source>
</evidence>
<comment type="caution">
    <text evidence="2">The sequence shown here is derived from an EMBL/GenBank/DDBJ whole genome shotgun (WGS) entry which is preliminary data.</text>
</comment>
<dbReference type="EMBL" id="MBFR01000099">
    <property type="protein sequence ID" value="PVU94197.1"/>
    <property type="molecule type" value="Genomic_DNA"/>
</dbReference>
<keyword evidence="3" id="KW-1185">Reference proteome</keyword>
<gene>
    <name evidence="2" type="ORF">BB561_002752</name>
</gene>